<feature type="compositionally biased region" description="Low complexity" evidence="1">
    <location>
        <begin position="1"/>
        <end position="22"/>
    </location>
</feature>
<feature type="region of interest" description="Disordered" evidence="1">
    <location>
        <begin position="1"/>
        <end position="23"/>
    </location>
</feature>
<protein>
    <submittedName>
        <fullName evidence="2">Uncharacterized protein</fullName>
    </submittedName>
</protein>
<sequence>MPSAEEPSAKAPSAKGSAFGSSTFGGGITAEDVLGRCAGEKGDILFDSESVHLSKEEDATFGAPFKNRKSSKNGYKTRDYVDRKRRNVAVAILQILQPHKTTYMLSWQVEFVELALAGTPIHWACILWKATHPDEVPAITPPARLRGEKEPMGAQATCKRKFDGEAELSRRELLAVLVRRQTINEQARPKQKARKLILPTGSSADTGRAAIARDSPSSKEDVNTEVLGRSTDLLAPKARVRSEEALRPSGHRGEEGPSAQEQFKVVPSAKAPLAMEPPKSIPTGEVRDEETRVPSAEAHSAGPDWKGVVGPPGAGSPTPLEVLVGHGVKSAAEYAARPSARESPRISLATEILKREEDTPSEEEELQSMRGTPTGVLCEQVVPLLRYLDRKATKYGDPRQCGSYVELVLNRTQMKVATNPALMVLDVTIFS</sequence>
<evidence type="ECO:0000256" key="1">
    <source>
        <dbReference type="SAM" id="MobiDB-lite"/>
    </source>
</evidence>
<evidence type="ECO:0000313" key="2">
    <source>
        <dbReference type="EMBL" id="OAE24589.1"/>
    </source>
</evidence>
<dbReference type="EMBL" id="LVLJ01002568">
    <property type="protein sequence ID" value="OAE24589.1"/>
    <property type="molecule type" value="Genomic_DNA"/>
</dbReference>
<reference evidence="2" key="1">
    <citation type="submission" date="2016-03" db="EMBL/GenBank/DDBJ databases">
        <title>Mechanisms controlling the formation of the plant cell surface in tip-growing cells are functionally conserved among land plants.</title>
        <authorList>
            <person name="Honkanen S."/>
            <person name="Jones V.A."/>
            <person name="Morieri G."/>
            <person name="Champion C."/>
            <person name="Hetherington A.J."/>
            <person name="Kelly S."/>
            <person name="Saint-Marcoux D."/>
            <person name="Proust H."/>
            <person name="Prescott H."/>
            <person name="Dolan L."/>
        </authorList>
    </citation>
    <scope>NUCLEOTIDE SEQUENCE [LARGE SCALE GENOMIC DNA]</scope>
    <source>
        <tissue evidence="2">Whole gametophyte</tissue>
    </source>
</reference>
<dbReference type="Proteomes" id="UP000077202">
    <property type="component" value="Unassembled WGS sequence"/>
</dbReference>
<gene>
    <name evidence="2" type="ORF">AXG93_1603s1000</name>
</gene>
<feature type="region of interest" description="Disordered" evidence="1">
    <location>
        <begin position="206"/>
        <end position="313"/>
    </location>
</feature>
<name>A0A176VUW7_MARPO</name>
<dbReference type="AlphaFoldDB" id="A0A176VUW7"/>
<accession>A0A176VUW7</accession>
<comment type="caution">
    <text evidence="2">The sequence shown here is derived from an EMBL/GenBank/DDBJ whole genome shotgun (WGS) entry which is preliminary data.</text>
</comment>
<evidence type="ECO:0000313" key="3">
    <source>
        <dbReference type="Proteomes" id="UP000077202"/>
    </source>
</evidence>
<feature type="compositionally biased region" description="Basic and acidic residues" evidence="1">
    <location>
        <begin position="240"/>
        <end position="255"/>
    </location>
</feature>
<proteinExistence type="predicted"/>
<organism evidence="2 3">
    <name type="scientific">Marchantia polymorpha subsp. ruderalis</name>
    <dbReference type="NCBI Taxonomy" id="1480154"/>
    <lineage>
        <taxon>Eukaryota</taxon>
        <taxon>Viridiplantae</taxon>
        <taxon>Streptophyta</taxon>
        <taxon>Embryophyta</taxon>
        <taxon>Marchantiophyta</taxon>
        <taxon>Marchantiopsida</taxon>
        <taxon>Marchantiidae</taxon>
        <taxon>Marchantiales</taxon>
        <taxon>Marchantiaceae</taxon>
        <taxon>Marchantia</taxon>
    </lineage>
</organism>
<keyword evidence="3" id="KW-1185">Reference proteome</keyword>